<evidence type="ECO:0000256" key="1">
    <source>
        <dbReference type="PROSITE-ProRule" id="PRU00473"/>
    </source>
</evidence>
<dbReference type="Gene3D" id="3.30.1330.60">
    <property type="entry name" value="OmpA-like domain"/>
    <property type="match status" value="1"/>
</dbReference>
<name>A0A5C1QDY7_9SPIO</name>
<dbReference type="GO" id="GO:0016020">
    <property type="term" value="C:membrane"/>
    <property type="evidence" value="ECO:0007669"/>
    <property type="project" value="UniProtKB-UniRule"/>
</dbReference>
<dbReference type="InterPro" id="IPR036737">
    <property type="entry name" value="OmpA-like_sf"/>
</dbReference>
<sequence>MKIRLLIIYFVITNTIFSIDLHYRFDESYRIESTVYQNVLFNNRIELSSIILNKYSVNIISSDKESAKLLLNQHVFQESKGLKSVYYTTHTKESGEIIQFLDGEINSLSSNSFPAVKGVPVFPKRDLKVGDSWTSNGIEYFNLKNGFNIDDTIFAEFRVFYNLRELTKIDNKNMAIIDINYNIFKKITPYLEWGDFYPIKISSSSKQILYWDLDLGRPYSVDDTYVLDFYTSTGDKYTFKGTTKSKSWPKNNLDKSEFTNLFTELKTTPQTTVTEEDDFIRITFNSLLFDPESWNLRESVKKYLNRIGETLKEQGDINIRVLGHTALFGKIDQEYLNTLSTNRARSVADYLVENNYIDSESIEIQGLAGDIPVDTNSTPEGRSNNRRVEIDILRN</sequence>
<gene>
    <name evidence="3" type="ORF">EW093_16845</name>
</gene>
<dbReference type="CDD" id="cd07185">
    <property type="entry name" value="OmpA_C-like"/>
    <property type="match status" value="1"/>
</dbReference>
<dbReference type="OrthoDB" id="9805566at2"/>
<proteinExistence type="predicted"/>
<dbReference type="KEGG" id="sper:EW093_16845"/>
<evidence type="ECO:0000313" key="4">
    <source>
        <dbReference type="Proteomes" id="UP000323824"/>
    </source>
</evidence>
<dbReference type="Proteomes" id="UP000323824">
    <property type="component" value="Chromosome"/>
</dbReference>
<dbReference type="EMBL" id="CP035807">
    <property type="protein sequence ID" value="QEN06285.1"/>
    <property type="molecule type" value="Genomic_DNA"/>
</dbReference>
<reference evidence="3 4" key="2">
    <citation type="submission" date="2019-09" db="EMBL/GenBank/DDBJ databases">
        <title>Complete Genome Sequence and Methylome Analysis of free living Spirochaetas.</title>
        <authorList>
            <person name="Leshcheva N."/>
            <person name="Mikheeva N."/>
        </authorList>
    </citation>
    <scope>NUCLEOTIDE SEQUENCE [LARGE SCALE GENOMIC DNA]</scope>
    <source>
        <strain evidence="3 4">P</strain>
    </source>
</reference>
<dbReference type="InterPro" id="IPR050330">
    <property type="entry name" value="Bact_OuterMem_StrucFunc"/>
</dbReference>
<protein>
    <submittedName>
        <fullName evidence="3">OmpA family protein</fullName>
    </submittedName>
</protein>
<accession>A0A5C1QDY7</accession>
<keyword evidence="4" id="KW-1185">Reference proteome</keyword>
<dbReference type="InterPro" id="IPR006665">
    <property type="entry name" value="OmpA-like"/>
</dbReference>
<feature type="domain" description="OmpA-like" evidence="2">
    <location>
        <begin position="276"/>
        <end position="395"/>
    </location>
</feature>
<dbReference type="PANTHER" id="PTHR30329">
    <property type="entry name" value="STATOR ELEMENT OF FLAGELLAR MOTOR COMPLEX"/>
    <property type="match status" value="1"/>
</dbReference>
<evidence type="ECO:0000313" key="3">
    <source>
        <dbReference type="EMBL" id="QEN06285.1"/>
    </source>
</evidence>
<dbReference type="PROSITE" id="PS51123">
    <property type="entry name" value="OMPA_2"/>
    <property type="match status" value="1"/>
</dbReference>
<dbReference type="SUPFAM" id="SSF103088">
    <property type="entry name" value="OmpA-like"/>
    <property type="match status" value="1"/>
</dbReference>
<evidence type="ECO:0000259" key="2">
    <source>
        <dbReference type="PROSITE" id="PS51123"/>
    </source>
</evidence>
<dbReference type="PANTHER" id="PTHR30329:SF21">
    <property type="entry name" value="LIPOPROTEIN YIAD-RELATED"/>
    <property type="match status" value="1"/>
</dbReference>
<dbReference type="RefSeq" id="WP_149569511.1">
    <property type="nucleotide sequence ID" value="NZ_CP035807.1"/>
</dbReference>
<dbReference type="Pfam" id="PF00691">
    <property type="entry name" value="OmpA"/>
    <property type="match status" value="1"/>
</dbReference>
<dbReference type="AlphaFoldDB" id="A0A5C1QDY7"/>
<organism evidence="3 4">
    <name type="scientific">Thiospirochaeta perfilievii</name>
    <dbReference type="NCBI Taxonomy" id="252967"/>
    <lineage>
        <taxon>Bacteria</taxon>
        <taxon>Pseudomonadati</taxon>
        <taxon>Spirochaetota</taxon>
        <taxon>Spirochaetia</taxon>
        <taxon>Spirochaetales</taxon>
        <taxon>Spirochaetaceae</taxon>
        <taxon>Thiospirochaeta</taxon>
    </lineage>
</organism>
<reference evidence="3 4" key="1">
    <citation type="submission" date="2019-02" db="EMBL/GenBank/DDBJ databases">
        <authorList>
            <person name="Fomenkov A."/>
            <person name="Dubinina G."/>
            <person name="Grabovich M."/>
            <person name="Vincze T."/>
            <person name="Roberts R.J."/>
        </authorList>
    </citation>
    <scope>NUCLEOTIDE SEQUENCE [LARGE SCALE GENOMIC DNA]</scope>
    <source>
        <strain evidence="3 4">P</strain>
    </source>
</reference>
<keyword evidence="1" id="KW-0472">Membrane</keyword>